<dbReference type="Pfam" id="PF02540">
    <property type="entry name" value="NAD_synthase"/>
    <property type="match status" value="1"/>
</dbReference>
<dbReference type="InterPro" id="IPR005232">
    <property type="entry name" value="LarE"/>
</dbReference>
<dbReference type="InterPro" id="IPR014729">
    <property type="entry name" value="Rossmann-like_a/b/a_fold"/>
</dbReference>
<dbReference type="AlphaFoldDB" id="A0A3B1CLL7"/>
<dbReference type="CDD" id="cd01990">
    <property type="entry name" value="LarE-like"/>
    <property type="match status" value="1"/>
</dbReference>
<accession>A0A3B1CLL7</accession>
<evidence type="ECO:0000313" key="2">
    <source>
        <dbReference type="EMBL" id="VAX19765.1"/>
    </source>
</evidence>
<dbReference type="EMBL" id="UOGC01000094">
    <property type="protein sequence ID" value="VAX19765.1"/>
    <property type="molecule type" value="Genomic_DNA"/>
</dbReference>
<dbReference type="SUPFAM" id="SSF52402">
    <property type="entry name" value="Adenine nucleotide alpha hydrolases-like"/>
    <property type="match status" value="1"/>
</dbReference>
<evidence type="ECO:0000259" key="1">
    <source>
        <dbReference type="Pfam" id="PF02540"/>
    </source>
</evidence>
<gene>
    <name evidence="2" type="ORF">MNBD_NITROSPINAE01-1162</name>
</gene>
<sequence>MNVVDEKLARLQKLILNKKSVIVAFSGGVDSSFLLKVCHDTLKKAGGKTVAVTGNSASYPASELADAKRLAQEIGAEHMIIDTDELKNESYSKNPPDRCYHCKTELFKKLASIAKIRGITAIFDGTNADDLADHRPGSRARDEKGVISPLQEARLTKDEIRTLSKKMGLFTWNKPAFACLASRMPYGSSITTENLKMVETAEDAIRKLGFAQVRVRHHGEVARIEFLKADIPQAMDPTVADSIYNVVKKAGFLYVSVDIKGYRQGSMNETKS</sequence>
<dbReference type="InterPro" id="IPR052188">
    <property type="entry name" value="Ni-pincer_cofactor_biosynth"/>
</dbReference>
<dbReference type="PIRSF" id="PIRSF006661">
    <property type="entry name" value="PP-lp_UCP006661"/>
    <property type="match status" value="1"/>
</dbReference>
<dbReference type="GO" id="GO:0006163">
    <property type="term" value="P:purine nucleotide metabolic process"/>
    <property type="evidence" value="ECO:0007669"/>
    <property type="project" value="UniProtKB-ARBA"/>
</dbReference>
<dbReference type="PANTHER" id="PTHR43169">
    <property type="entry name" value="EXSB FAMILY PROTEIN"/>
    <property type="match status" value="1"/>
</dbReference>
<name>A0A3B1CLL7_9ZZZZ</name>
<organism evidence="2">
    <name type="scientific">hydrothermal vent metagenome</name>
    <dbReference type="NCBI Taxonomy" id="652676"/>
    <lineage>
        <taxon>unclassified sequences</taxon>
        <taxon>metagenomes</taxon>
        <taxon>ecological metagenomes</taxon>
    </lineage>
</organism>
<dbReference type="PANTHER" id="PTHR43169:SF2">
    <property type="entry name" value="NAD_GMP SYNTHASE DOMAIN-CONTAINING PROTEIN"/>
    <property type="match status" value="1"/>
</dbReference>
<proteinExistence type="predicted"/>
<dbReference type="Gene3D" id="3.40.50.620">
    <property type="entry name" value="HUPs"/>
    <property type="match status" value="1"/>
</dbReference>
<feature type="domain" description="NAD/GMP synthase" evidence="1">
    <location>
        <begin position="17"/>
        <end position="89"/>
    </location>
</feature>
<dbReference type="GO" id="GO:0016783">
    <property type="term" value="F:sulfurtransferase activity"/>
    <property type="evidence" value="ECO:0007669"/>
    <property type="project" value="InterPro"/>
</dbReference>
<dbReference type="InterPro" id="IPR022310">
    <property type="entry name" value="NAD/GMP_synthase"/>
</dbReference>
<dbReference type="NCBIfam" id="TIGR00268">
    <property type="entry name" value="ATP-dependent sacrificial sulfur transferase LarE"/>
    <property type="match status" value="1"/>
</dbReference>
<reference evidence="2" key="1">
    <citation type="submission" date="2018-06" db="EMBL/GenBank/DDBJ databases">
        <authorList>
            <person name="Zhirakovskaya E."/>
        </authorList>
    </citation>
    <scope>NUCLEOTIDE SEQUENCE</scope>
</reference>
<protein>
    <submittedName>
        <fullName evidence="2">ATP-utilizing enzyme of the PP-loop superfamily</fullName>
    </submittedName>
</protein>